<proteinExistence type="predicted"/>
<dbReference type="OrthoDB" id="9787219at2"/>
<comment type="caution">
    <text evidence="4">The sequence shown here is derived from an EMBL/GenBank/DDBJ whole genome shotgun (WGS) entry which is preliminary data.</text>
</comment>
<keyword evidence="5" id="KW-1185">Reference proteome</keyword>
<keyword evidence="4" id="KW-0670">Pyruvate</keyword>
<reference evidence="4 5" key="1">
    <citation type="submission" date="2019-01" db="EMBL/GenBank/DDBJ databases">
        <authorList>
            <person name="Chen W.-M."/>
        </authorList>
    </citation>
    <scope>NUCLEOTIDE SEQUENCE [LARGE SCALE GENOMIC DNA]</scope>
    <source>
        <strain evidence="4 5">CCP-6</strain>
    </source>
</reference>
<dbReference type="Pfam" id="PF02826">
    <property type="entry name" value="2-Hacid_dh_C"/>
    <property type="match status" value="1"/>
</dbReference>
<dbReference type="PANTHER" id="PTHR43333:SF1">
    <property type="entry name" value="D-ISOMER SPECIFIC 2-HYDROXYACID DEHYDROGENASE NAD-BINDING DOMAIN-CONTAINING PROTEIN"/>
    <property type="match status" value="1"/>
</dbReference>
<dbReference type="AlphaFoldDB" id="A0A437MJI8"/>
<dbReference type="InterPro" id="IPR006140">
    <property type="entry name" value="D-isomer_DH_NAD-bd"/>
</dbReference>
<dbReference type="SUPFAM" id="SSF51735">
    <property type="entry name" value="NAD(P)-binding Rossmann-fold domains"/>
    <property type="match status" value="1"/>
</dbReference>
<dbReference type="CDD" id="cd12164">
    <property type="entry name" value="GDH_like_2"/>
    <property type="match status" value="1"/>
</dbReference>
<protein>
    <submittedName>
        <fullName evidence="4">Glyoxylate/hydroxypyruvate reductase A</fullName>
    </submittedName>
</protein>
<name>A0A437MJI8_9PROT</name>
<evidence type="ECO:0000313" key="5">
    <source>
        <dbReference type="Proteomes" id="UP000282957"/>
    </source>
</evidence>
<dbReference type="RefSeq" id="WP_127787029.1">
    <property type="nucleotide sequence ID" value="NZ_SACL01000002.1"/>
</dbReference>
<dbReference type="EMBL" id="SACL01000002">
    <property type="protein sequence ID" value="RVT97801.1"/>
    <property type="molecule type" value="Genomic_DNA"/>
</dbReference>
<gene>
    <name evidence="4" type="ORF">EOD42_08355</name>
</gene>
<evidence type="ECO:0000256" key="1">
    <source>
        <dbReference type="ARBA" id="ARBA00023002"/>
    </source>
</evidence>
<dbReference type="InterPro" id="IPR036291">
    <property type="entry name" value="NAD(P)-bd_dom_sf"/>
</dbReference>
<evidence type="ECO:0000256" key="2">
    <source>
        <dbReference type="ARBA" id="ARBA00023027"/>
    </source>
</evidence>
<accession>A0A437MJI8</accession>
<dbReference type="PANTHER" id="PTHR43333">
    <property type="entry name" value="2-HACID_DH_C DOMAIN-CONTAINING PROTEIN"/>
    <property type="match status" value="1"/>
</dbReference>
<dbReference type="GO" id="GO:0051287">
    <property type="term" value="F:NAD binding"/>
    <property type="evidence" value="ECO:0007669"/>
    <property type="project" value="InterPro"/>
</dbReference>
<evidence type="ECO:0000313" key="4">
    <source>
        <dbReference type="EMBL" id="RVT97801.1"/>
    </source>
</evidence>
<dbReference type="GO" id="GO:0016491">
    <property type="term" value="F:oxidoreductase activity"/>
    <property type="evidence" value="ECO:0007669"/>
    <property type="project" value="UniProtKB-KW"/>
</dbReference>
<feature type="domain" description="D-isomer specific 2-hydroxyacid dehydrogenase NAD-binding" evidence="3">
    <location>
        <begin position="98"/>
        <end position="268"/>
    </location>
</feature>
<keyword evidence="1" id="KW-0560">Oxidoreductase</keyword>
<keyword evidence="2" id="KW-0520">NAD</keyword>
<evidence type="ECO:0000259" key="3">
    <source>
        <dbReference type="Pfam" id="PF02826"/>
    </source>
</evidence>
<organism evidence="4 5">
    <name type="scientific">Rhodovarius crocodyli</name>
    <dbReference type="NCBI Taxonomy" id="1979269"/>
    <lineage>
        <taxon>Bacteria</taxon>
        <taxon>Pseudomonadati</taxon>
        <taxon>Pseudomonadota</taxon>
        <taxon>Alphaproteobacteria</taxon>
        <taxon>Acetobacterales</taxon>
        <taxon>Roseomonadaceae</taxon>
        <taxon>Rhodovarius</taxon>
    </lineage>
</organism>
<dbReference type="Gene3D" id="3.40.50.720">
    <property type="entry name" value="NAD(P)-binding Rossmann-like Domain"/>
    <property type="match status" value="2"/>
</dbReference>
<dbReference type="Proteomes" id="UP000282957">
    <property type="component" value="Unassembled WGS sequence"/>
</dbReference>
<sequence length="303" mass="32758">MIPVVFHSLVDDPKAWEAALRAHLPEVDFRVDGPPEGVVAALVWKPPPGFFAPFRDLKLVVNLGAGVDSLVGRDDLPPLPIARLNDPGMVALMRSYVLWAVTRYARDFHLHARSRQWRYIHPRPLATHRVTVLGLGELGTPAAEALAGMGYAVTGWARSAKSIAGVRCLHGRAGLEQALAETDTLVVLLPLTRDTRGLLGAAELALLPRGANLINVGRGPVVEEAALLDALRSGQVAEATLDVFETSPLPADHPFWAMENVFVTPHLASITVPEAAAADVAESIRRVLRGQEPLHRIDAERGY</sequence>